<dbReference type="Proteomes" id="UP000324351">
    <property type="component" value="Unassembled WGS sequence"/>
</dbReference>
<dbReference type="NCBIfam" id="TIGR00199">
    <property type="entry name" value="PncC_domain"/>
    <property type="match status" value="1"/>
</dbReference>
<dbReference type="SUPFAM" id="SSF142433">
    <property type="entry name" value="CinA-like"/>
    <property type="match status" value="1"/>
</dbReference>
<reference evidence="3 4" key="1">
    <citation type="submission" date="2019-09" db="EMBL/GenBank/DDBJ databases">
        <title>Nocardioides panacisoli sp. nov., isolated from the soil of a ginseng field.</title>
        <authorList>
            <person name="Cho C."/>
        </authorList>
    </citation>
    <scope>NUCLEOTIDE SEQUENCE [LARGE SCALE GENOMIC DNA]</scope>
    <source>
        <strain evidence="3 4">BN140041</strain>
    </source>
</reference>
<protein>
    <submittedName>
        <fullName evidence="3">CinA family protein</fullName>
    </submittedName>
</protein>
<dbReference type="InterPro" id="IPR036653">
    <property type="entry name" value="CinA-like_C"/>
</dbReference>
<name>A0A5B1M430_9ACTN</name>
<evidence type="ECO:0000313" key="3">
    <source>
        <dbReference type="EMBL" id="KAA1426500.1"/>
    </source>
</evidence>
<organism evidence="3 4">
    <name type="scientific">Nocardioides antri</name>
    <dbReference type="NCBI Taxonomy" id="2607659"/>
    <lineage>
        <taxon>Bacteria</taxon>
        <taxon>Bacillati</taxon>
        <taxon>Actinomycetota</taxon>
        <taxon>Actinomycetes</taxon>
        <taxon>Propionibacteriales</taxon>
        <taxon>Nocardioidaceae</taxon>
        <taxon>Nocardioides</taxon>
    </lineage>
</organism>
<keyword evidence="4" id="KW-1185">Reference proteome</keyword>
<dbReference type="Gene3D" id="3.90.950.20">
    <property type="entry name" value="CinA-like"/>
    <property type="match status" value="1"/>
</dbReference>
<dbReference type="Pfam" id="PF02464">
    <property type="entry name" value="CinA"/>
    <property type="match status" value="1"/>
</dbReference>
<dbReference type="AlphaFoldDB" id="A0A5B1M430"/>
<evidence type="ECO:0000259" key="2">
    <source>
        <dbReference type="Pfam" id="PF02464"/>
    </source>
</evidence>
<dbReference type="EMBL" id="VUJW01000008">
    <property type="protein sequence ID" value="KAA1426500.1"/>
    <property type="molecule type" value="Genomic_DNA"/>
</dbReference>
<gene>
    <name evidence="3" type="ORF">F0U47_13960</name>
</gene>
<feature type="region of interest" description="Disordered" evidence="1">
    <location>
        <begin position="148"/>
        <end position="171"/>
    </location>
</feature>
<sequence>MTDPDPIVERLTEAGETVATAESMTGGRLAARLTDGAGSSAAFLGGVVSYATEVKISVLGVPEALVDDHGVISAECARSMAESVRRLMGATYGVSTTGVAGPDTQEDQPVGTVFVGVAGPDGTDVRRLALDGDRMAIQKETVAEALSALGATMDDDGGSSAGRDPEHPTLG</sequence>
<reference evidence="3 4" key="2">
    <citation type="submission" date="2019-09" db="EMBL/GenBank/DDBJ databases">
        <authorList>
            <person name="Jin C."/>
        </authorList>
    </citation>
    <scope>NUCLEOTIDE SEQUENCE [LARGE SCALE GENOMIC DNA]</scope>
    <source>
        <strain evidence="3 4">BN140041</strain>
    </source>
</reference>
<comment type="caution">
    <text evidence="3">The sequence shown here is derived from an EMBL/GenBank/DDBJ whole genome shotgun (WGS) entry which is preliminary data.</text>
</comment>
<evidence type="ECO:0000256" key="1">
    <source>
        <dbReference type="SAM" id="MobiDB-lite"/>
    </source>
</evidence>
<proteinExistence type="predicted"/>
<dbReference type="RefSeq" id="WP_149751082.1">
    <property type="nucleotide sequence ID" value="NZ_VUJW01000008.1"/>
</dbReference>
<evidence type="ECO:0000313" key="4">
    <source>
        <dbReference type="Proteomes" id="UP000324351"/>
    </source>
</evidence>
<accession>A0A5B1M430</accession>
<feature type="domain" description="CinA C-terminal" evidence="2">
    <location>
        <begin position="7"/>
        <end position="151"/>
    </location>
</feature>
<dbReference type="InterPro" id="IPR008136">
    <property type="entry name" value="CinA_C"/>
</dbReference>